<dbReference type="Gene3D" id="3.40.50.150">
    <property type="entry name" value="Vaccinia Virus protein VP39"/>
    <property type="match status" value="1"/>
</dbReference>
<dbReference type="AlphaFoldDB" id="A0A345RTW3"/>
<dbReference type="CDD" id="cd02440">
    <property type="entry name" value="AdoMet_MTases"/>
    <property type="match status" value="1"/>
</dbReference>
<dbReference type="GO" id="GO:0008757">
    <property type="term" value="F:S-adenosylmethionine-dependent methyltransferase activity"/>
    <property type="evidence" value="ECO:0007669"/>
    <property type="project" value="InterPro"/>
</dbReference>
<dbReference type="EMBL" id="CP029608">
    <property type="protein sequence ID" value="AXI62729.1"/>
    <property type="molecule type" value="Genomic_DNA"/>
</dbReference>
<reference evidence="2 3" key="1">
    <citation type="submission" date="2018-05" db="EMBL/GenBank/DDBJ databases">
        <title>Complete genome sequence of Pseudomonas kribbensis 46-2(T).</title>
        <authorList>
            <person name="Jeong H."/>
            <person name="Lee S.-G."/>
            <person name="Rha E."/>
            <person name="Kim H."/>
        </authorList>
    </citation>
    <scope>NUCLEOTIDE SEQUENCE [LARGE SCALE GENOMIC DNA]</scope>
    <source>
        <strain evidence="2 3">46-2</strain>
    </source>
</reference>
<dbReference type="KEGG" id="pke:DLD99_20350"/>
<dbReference type="Proteomes" id="UP000253720">
    <property type="component" value="Chromosome"/>
</dbReference>
<protein>
    <recommendedName>
        <fullName evidence="1">Methyltransferase type 11 domain-containing protein</fullName>
    </recommendedName>
</protein>
<organism evidence="2 3">
    <name type="scientific">Pseudomonas kribbensis</name>
    <dbReference type="NCBI Taxonomy" id="1628086"/>
    <lineage>
        <taxon>Bacteria</taxon>
        <taxon>Pseudomonadati</taxon>
        <taxon>Pseudomonadota</taxon>
        <taxon>Gammaproteobacteria</taxon>
        <taxon>Pseudomonadales</taxon>
        <taxon>Pseudomonadaceae</taxon>
        <taxon>Pseudomonas</taxon>
    </lineage>
</organism>
<dbReference type="SUPFAM" id="SSF53335">
    <property type="entry name" value="S-adenosyl-L-methionine-dependent methyltransferases"/>
    <property type="match status" value="1"/>
</dbReference>
<sequence>MVVLDIGCGRKKITGAIGIDFSAMSDADITLDLNKERLPFEDSSVDFIFSSHTLEHLTIEGFLHVMEECYRVLKPAGQLKIVVPYFTTTANLANPFHNNNICFNEHTFRFFSSDSETDAMAKHEYASPSCPHWGLRYSANSEIGIEFKTLSVSYFYFPEYVDSSDEEKFLARSSKMNVVDQIAYSLEAVKPCPVRPETGPVGTKDDPFAFVEQQLQHINNQIAYLLAREVDESELRTAKRVVTTTRKDGSIFSVDGVLTPVNFLVYELDAVIQDLRRKIDALG</sequence>
<evidence type="ECO:0000313" key="3">
    <source>
        <dbReference type="Proteomes" id="UP000253720"/>
    </source>
</evidence>
<evidence type="ECO:0000313" key="2">
    <source>
        <dbReference type="EMBL" id="AXI62729.1"/>
    </source>
</evidence>
<evidence type="ECO:0000259" key="1">
    <source>
        <dbReference type="Pfam" id="PF08241"/>
    </source>
</evidence>
<gene>
    <name evidence="2" type="ORF">DLD99_20350</name>
</gene>
<dbReference type="InterPro" id="IPR013216">
    <property type="entry name" value="Methyltransf_11"/>
</dbReference>
<feature type="domain" description="Methyltransferase type 11" evidence="1">
    <location>
        <begin position="32"/>
        <end position="79"/>
    </location>
</feature>
<dbReference type="Pfam" id="PF08241">
    <property type="entry name" value="Methyltransf_11"/>
    <property type="match status" value="1"/>
</dbReference>
<accession>A0A345RTW3</accession>
<keyword evidence="3" id="KW-1185">Reference proteome</keyword>
<proteinExistence type="predicted"/>
<name>A0A345RTW3_9PSED</name>
<dbReference type="InterPro" id="IPR029063">
    <property type="entry name" value="SAM-dependent_MTases_sf"/>
</dbReference>
<dbReference type="RefSeq" id="WP_114884639.1">
    <property type="nucleotide sequence ID" value="NZ_CP029608.1"/>
</dbReference>